<comment type="caution">
    <text evidence="1">The sequence shown here is derived from an EMBL/GenBank/DDBJ whole genome shotgun (WGS) entry which is preliminary data.</text>
</comment>
<dbReference type="PANTHER" id="PTHR24221">
    <property type="entry name" value="ATP-BINDING CASSETTE SUB-FAMILY B"/>
    <property type="match status" value="1"/>
</dbReference>
<dbReference type="Gene3D" id="3.40.50.300">
    <property type="entry name" value="P-loop containing nucleotide triphosphate hydrolases"/>
    <property type="match status" value="2"/>
</dbReference>
<keyword evidence="2" id="KW-1185">Reference proteome</keyword>
<evidence type="ECO:0000313" key="1">
    <source>
        <dbReference type="EMBL" id="KAK9659802.1"/>
    </source>
</evidence>
<feature type="non-terminal residue" evidence="1">
    <location>
        <position position="1"/>
    </location>
</feature>
<dbReference type="GO" id="GO:0042626">
    <property type="term" value="F:ATPase-coupled transmembrane transporter activity"/>
    <property type="evidence" value="ECO:0007669"/>
    <property type="project" value="TreeGrafter"/>
</dbReference>
<organism evidence="1 2">
    <name type="scientific">Popillia japonica</name>
    <name type="common">Japanese beetle</name>
    <dbReference type="NCBI Taxonomy" id="7064"/>
    <lineage>
        <taxon>Eukaryota</taxon>
        <taxon>Metazoa</taxon>
        <taxon>Ecdysozoa</taxon>
        <taxon>Arthropoda</taxon>
        <taxon>Hexapoda</taxon>
        <taxon>Insecta</taxon>
        <taxon>Pterygota</taxon>
        <taxon>Neoptera</taxon>
        <taxon>Endopterygota</taxon>
        <taxon>Coleoptera</taxon>
        <taxon>Polyphaga</taxon>
        <taxon>Scarabaeiformia</taxon>
        <taxon>Scarabaeidae</taxon>
        <taxon>Rutelinae</taxon>
        <taxon>Popillia</taxon>
    </lineage>
</organism>
<accession>A0AAW1GBJ5</accession>
<dbReference type="EMBL" id="JASPKY010004892">
    <property type="protein sequence ID" value="KAK9659802.1"/>
    <property type="molecule type" value="Genomic_DNA"/>
</dbReference>
<proteinExistence type="predicted"/>
<dbReference type="Proteomes" id="UP001458880">
    <property type="component" value="Unassembled WGS sequence"/>
</dbReference>
<reference evidence="1 2" key="1">
    <citation type="journal article" date="2024" name="BMC Genomics">
        <title>De novo assembly and annotation of Popillia japonica's genome with initial clues to its potential as an invasive pest.</title>
        <authorList>
            <person name="Cucini C."/>
            <person name="Boschi S."/>
            <person name="Funari R."/>
            <person name="Cardaioli E."/>
            <person name="Iannotti N."/>
            <person name="Marturano G."/>
            <person name="Paoli F."/>
            <person name="Bruttini M."/>
            <person name="Carapelli A."/>
            <person name="Frati F."/>
            <person name="Nardi F."/>
        </authorList>
    </citation>
    <scope>NUCLEOTIDE SEQUENCE [LARGE SCALE GENOMIC DNA]</scope>
    <source>
        <strain evidence="1">DMR45628</strain>
    </source>
</reference>
<dbReference type="SUPFAM" id="SSF52540">
    <property type="entry name" value="P-loop containing nucleoside triphosphate hydrolases"/>
    <property type="match status" value="2"/>
</dbReference>
<sequence length="119" mass="13314">VLFNASVMDNIRIGKRSATDEEVMRAAQLAQCDEFVHRMPQGYHTVIGENGDTLSGGRGDPETLLQSYSVVFQDVVLFNASVMDNIRIGKRSATDEEVMRAAQLAHSIRANFIRRNRCK</sequence>
<dbReference type="InterPro" id="IPR027417">
    <property type="entry name" value="P-loop_NTPase"/>
</dbReference>
<gene>
    <name evidence="1" type="ORF">QE152_g41545</name>
</gene>
<dbReference type="InterPro" id="IPR039421">
    <property type="entry name" value="Type_1_exporter"/>
</dbReference>
<dbReference type="PANTHER" id="PTHR24221:SF654">
    <property type="entry name" value="ATP-BINDING CASSETTE SUB-FAMILY B MEMBER 6"/>
    <property type="match status" value="1"/>
</dbReference>
<evidence type="ECO:0000313" key="2">
    <source>
        <dbReference type="Proteomes" id="UP001458880"/>
    </source>
</evidence>
<name>A0AAW1GBJ5_POPJA</name>
<protein>
    <submittedName>
        <fullName evidence="1">Uncharacterized protein</fullName>
    </submittedName>
</protein>
<dbReference type="AlphaFoldDB" id="A0AAW1GBJ5"/>